<gene>
    <name evidence="2" type="ORF">H6G03_13545</name>
</gene>
<dbReference type="AlphaFoldDB" id="A0A926VDY1"/>
<accession>A0A926VDY1</accession>
<keyword evidence="3" id="KW-1185">Reference proteome</keyword>
<feature type="domain" description="N-acetyltransferase" evidence="1">
    <location>
        <begin position="13"/>
        <end position="71"/>
    </location>
</feature>
<protein>
    <submittedName>
        <fullName evidence="2">GNAT family N-acetyltransferase</fullName>
    </submittedName>
</protein>
<dbReference type="Pfam" id="PF00583">
    <property type="entry name" value="Acetyltransf_1"/>
    <property type="match status" value="1"/>
</dbReference>
<dbReference type="InterPro" id="IPR016181">
    <property type="entry name" value="Acyl_CoA_acyltransferase"/>
</dbReference>
<dbReference type="PANTHER" id="PTHR20905:SF1">
    <property type="entry name" value="AT07410P-RELATED"/>
    <property type="match status" value="1"/>
</dbReference>
<dbReference type="PANTHER" id="PTHR20905">
    <property type="entry name" value="N-ACETYLTRANSFERASE-RELATED"/>
    <property type="match status" value="1"/>
</dbReference>
<evidence type="ECO:0000313" key="3">
    <source>
        <dbReference type="Proteomes" id="UP000641646"/>
    </source>
</evidence>
<sequence>MDDKYQADRQIEKGEILHISMLGVREAYENKNIASTLVIENLKLAKSKNYRTAVTEATSLVYQHIFKKLGFQEELEIEYKSYTFKGKKFFESLE</sequence>
<organism evidence="2 3">
    <name type="scientific">Aerosakkonema funiforme FACHB-1375</name>
    <dbReference type="NCBI Taxonomy" id="2949571"/>
    <lineage>
        <taxon>Bacteria</taxon>
        <taxon>Bacillati</taxon>
        <taxon>Cyanobacteriota</taxon>
        <taxon>Cyanophyceae</taxon>
        <taxon>Oscillatoriophycideae</taxon>
        <taxon>Aerosakkonematales</taxon>
        <taxon>Aerosakkonemataceae</taxon>
        <taxon>Aerosakkonema</taxon>
    </lineage>
</organism>
<dbReference type="SUPFAM" id="SSF55729">
    <property type="entry name" value="Acyl-CoA N-acyltransferases (Nat)"/>
    <property type="match status" value="1"/>
</dbReference>
<proteinExistence type="predicted"/>
<evidence type="ECO:0000259" key="1">
    <source>
        <dbReference type="Pfam" id="PF00583"/>
    </source>
</evidence>
<evidence type="ECO:0000313" key="2">
    <source>
        <dbReference type="EMBL" id="MBD2182116.1"/>
    </source>
</evidence>
<dbReference type="RefSeq" id="WP_190464924.1">
    <property type="nucleotide sequence ID" value="NZ_JACJPW010000031.1"/>
</dbReference>
<dbReference type="InterPro" id="IPR000182">
    <property type="entry name" value="GNAT_dom"/>
</dbReference>
<dbReference type="GO" id="GO:0008080">
    <property type="term" value="F:N-acetyltransferase activity"/>
    <property type="evidence" value="ECO:0007669"/>
    <property type="project" value="TreeGrafter"/>
</dbReference>
<dbReference type="Gene3D" id="3.40.630.30">
    <property type="match status" value="1"/>
</dbReference>
<name>A0A926VDY1_9CYAN</name>
<comment type="caution">
    <text evidence="2">The sequence shown here is derived from an EMBL/GenBank/DDBJ whole genome shotgun (WGS) entry which is preliminary data.</text>
</comment>
<reference evidence="2" key="1">
    <citation type="journal article" date="2015" name="ISME J.">
        <title>Draft Genome Sequence of Streptomyces incarnatus NRRL8089, which Produces the Nucleoside Antibiotic Sinefungin.</title>
        <authorList>
            <person name="Oshima K."/>
            <person name="Hattori M."/>
            <person name="Shimizu H."/>
            <person name="Fukuda K."/>
            <person name="Nemoto M."/>
            <person name="Inagaki K."/>
            <person name="Tamura T."/>
        </authorList>
    </citation>
    <scope>NUCLEOTIDE SEQUENCE</scope>
    <source>
        <strain evidence="2">FACHB-1375</strain>
    </source>
</reference>
<reference evidence="2" key="2">
    <citation type="submission" date="2020-08" db="EMBL/GenBank/DDBJ databases">
        <authorList>
            <person name="Chen M."/>
            <person name="Teng W."/>
            <person name="Zhao L."/>
            <person name="Hu C."/>
            <person name="Zhou Y."/>
            <person name="Han B."/>
            <person name="Song L."/>
            <person name="Shu W."/>
        </authorList>
    </citation>
    <scope>NUCLEOTIDE SEQUENCE</scope>
    <source>
        <strain evidence="2">FACHB-1375</strain>
    </source>
</reference>
<dbReference type="Proteomes" id="UP000641646">
    <property type="component" value="Unassembled WGS sequence"/>
</dbReference>
<dbReference type="EMBL" id="JACJPW010000031">
    <property type="protein sequence ID" value="MBD2182116.1"/>
    <property type="molecule type" value="Genomic_DNA"/>
</dbReference>